<sequence length="160" mass="16667">MTQDLPPSAAKVASAAESLGLAIAIRVMTKTTRTAEEAASACGTSVGQIVKSLIFEGKDSGRPLLLLVSGKNRVDEKAVAARLGEKLVRPDAQRVREITGFVIGGIPPLGHAMTLAAYIDPDLLTYDEVWAAAGTPNAVFPVDPNKLKSAIGAEMLPMSA</sequence>
<name>A0A6S6QQ51_9HYPH</name>
<gene>
    <name evidence="2" type="ORF">IZ6_08220</name>
</gene>
<organism evidence="2 3">
    <name type="scientific">Terrihabitans soli</name>
    <dbReference type="NCBI Taxonomy" id="708113"/>
    <lineage>
        <taxon>Bacteria</taxon>
        <taxon>Pseudomonadati</taxon>
        <taxon>Pseudomonadota</taxon>
        <taxon>Alphaproteobacteria</taxon>
        <taxon>Hyphomicrobiales</taxon>
        <taxon>Terrihabitans</taxon>
    </lineage>
</organism>
<dbReference type="InterPro" id="IPR036754">
    <property type="entry name" value="YbaK/aa-tRNA-synt-asso_dom_sf"/>
</dbReference>
<dbReference type="InterPro" id="IPR007214">
    <property type="entry name" value="YbaK/aa-tRNA-synth-assoc-dom"/>
</dbReference>
<dbReference type="AlphaFoldDB" id="A0A6S6QQ51"/>
<dbReference type="Proteomes" id="UP000515317">
    <property type="component" value="Chromosome"/>
</dbReference>
<dbReference type="KEGG" id="tso:IZ6_08220"/>
<dbReference type="CDD" id="cd04333">
    <property type="entry name" value="ProX_deacylase"/>
    <property type="match status" value="1"/>
</dbReference>
<dbReference type="RefSeq" id="WP_222876742.1">
    <property type="nucleotide sequence ID" value="NZ_AP023361.1"/>
</dbReference>
<proteinExistence type="predicted"/>
<dbReference type="EMBL" id="AP023361">
    <property type="protein sequence ID" value="BCJ90087.1"/>
    <property type="molecule type" value="Genomic_DNA"/>
</dbReference>
<keyword evidence="3" id="KW-1185">Reference proteome</keyword>
<dbReference type="PANTHER" id="PTHR30411:SF1">
    <property type="entry name" value="CYTOPLASMIC PROTEIN"/>
    <property type="match status" value="1"/>
</dbReference>
<accession>A0A6S6QQ51</accession>
<dbReference type="Pfam" id="PF04073">
    <property type="entry name" value="tRNA_edit"/>
    <property type="match status" value="1"/>
</dbReference>
<dbReference type="GO" id="GO:0002161">
    <property type="term" value="F:aminoacyl-tRNA deacylase activity"/>
    <property type="evidence" value="ECO:0007669"/>
    <property type="project" value="InterPro"/>
</dbReference>
<dbReference type="PANTHER" id="PTHR30411">
    <property type="entry name" value="CYTOPLASMIC PROTEIN"/>
    <property type="match status" value="1"/>
</dbReference>
<reference evidence="2 3" key="1">
    <citation type="submission" date="2020-08" db="EMBL/GenBank/DDBJ databases">
        <title>Genome sequence of Rhizobiales bacterium strain IZ6.</title>
        <authorList>
            <person name="Nakai R."/>
            <person name="Naganuma T."/>
        </authorList>
    </citation>
    <scope>NUCLEOTIDE SEQUENCE [LARGE SCALE GENOMIC DNA]</scope>
    <source>
        <strain evidence="2 3">IZ6</strain>
    </source>
</reference>
<dbReference type="SUPFAM" id="SSF55826">
    <property type="entry name" value="YbaK/ProRS associated domain"/>
    <property type="match status" value="1"/>
</dbReference>
<dbReference type="Gene3D" id="3.90.960.10">
    <property type="entry name" value="YbaK/aminoacyl-tRNA synthetase-associated domain"/>
    <property type="match status" value="1"/>
</dbReference>
<feature type="domain" description="YbaK/aminoacyl-tRNA synthetase-associated" evidence="1">
    <location>
        <begin position="30"/>
        <end position="148"/>
    </location>
</feature>
<evidence type="ECO:0000313" key="2">
    <source>
        <dbReference type="EMBL" id="BCJ90087.1"/>
    </source>
</evidence>
<evidence type="ECO:0000259" key="1">
    <source>
        <dbReference type="Pfam" id="PF04073"/>
    </source>
</evidence>
<protein>
    <submittedName>
        <fullName evidence="2">Prolyl-tRNA editing protein</fullName>
    </submittedName>
</protein>
<evidence type="ECO:0000313" key="3">
    <source>
        <dbReference type="Proteomes" id="UP000515317"/>
    </source>
</evidence>